<evidence type="ECO:0000313" key="2">
    <source>
        <dbReference type="EMBL" id="KPM82553.1"/>
    </source>
</evidence>
<dbReference type="AlphaFoldDB" id="A0A0P7DY53"/>
<sequence>MKKLSALFALLVLAGCSSTHDVEPQPEPIAEVTPEVVVDESVISLTVVTTPDDARVRIMNIKPVYEDGIELDEGKYDIEVTKPGYLTYRKWVVVDKKTILTIELDSIESIQAAQ</sequence>
<dbReference type="PROSITE" id="PS51257">
    <property type="entry name" value="PROKAR_LIPOPROTEIN"/>
    <property type="match status" value="1"/>
</dbReference>
<reference evidence="2 4" key="1">
    <citation type="submission" date="2015-09" db="EMBL/GenBank/DDBJ databases">
        <title>Draft Genome Sequence of Pseudoalteromonas lipolytica UCD-48B.</title>
        <authorList>
            <person name="Krusor M."/>
            <person name="Coil D.A."/>
            <person name="Lang J.M."/>
            <person name="Eisen J.A."/>
            <person name="Alexiev A."/>
        </authorList>
    </citation>
    <scope>NUCLEOTIDE SEQUENCE [LARGE SCALE GENOMIC DNA]</scope>
    <source>
        <strain evidence="2 4">UCD-48B</strain>
    </source>
</reference>
<protein>
    <submittedName>
        <fullName evidence="3">PEGA domain-containing protein</fullName>
    </submittedName>
</protein>
<evidence type="ECO:0000256" key="1">
    <source>
        <dbReference type="SAM" id="SignalP"/>
    </source>
</evidence>
<name>A0A0P7DY53_9GAMM</name>
<reference evidence="3 5" key="2">
    <citation type="submission" date="2023-01" db="EMBL/GenBank/DDBJ databases">
        <title>Trichodesmium-associated heterotrophic epibiont bacteria.</title>
        <authorList>
            <person name="Cleveland C.S."/>
            <person name="Webb E.A."/>
        </authorList>
    </citation>
    <scope>NUCLEOTIDE SEQUENCE [LARGE SCALE GENOMIC DNA]</scope>
    <source>
        <strain evidence="3 5">USCH2</strain>
    </source>
</reference>
<dbReference type="PATRIC" id="fig|570156.3.peg.1213"/>
<dbReference type="RefSeq" id="WP_054554082.1">
    <property type="nucleotide sequence ID" value="NZ_JAQPZS010000009.1"/>
</dbReference>
<proteinExistence type="predicted"/>
<dbReference type="EMBL" id="JAQPZS010000009">
    <property type="protein sequence ID" value="MEJ6496538.1"/>
    <property type="molecule type" value="Genomic_DNA"/>
</dbReference>
<dbReference type="STRING" id="570156.AOG27_16420"/>
<evidence type="ECO:0000313" key="5">
    <source>
        <dbReference type="Proteomes" id="UP001377972"/>
    </source>
</evidence>
<dbReference type="OrthoDB" id="6126039at2"/>
<feature type="signal peptide" evidence="1">
    <location>
        <begin position="1"/>
        <end position="21"/>
    </location>
</feature>
<accession>A0A0P7DY53</accession>
<evidence type="ECO:0000313" key="4">
    <source>
        <dbReference type="Proteomes" id="UP000050378"/>
    </source>
</evidence>
<gene>
    <name evidence="2" type="ORF">AOG27_16420</name>
    <name evidence="3" type="ORF">PQI24_10870</name>
</gene>
<feature type="chain" id="PRO_5006138139" evidence="1">
    <location>
        <begin position="22"/>
        <end position="114"/>
    </location>
</feature>
<dbReference type="Proteomes" id="UP000050378">
    <property type="component" value="Unassembled WGS sequence"/>
</dbReference>
<dbReference type="Proteomes" id="UP001377972">
    <property type="component" value="Unassembled WGS sequence"/>
</dbReference>
<keyword evidence="5" id="KW-1185">Reference proteome</keyword>
<keyword evidence="1" id="KW-0732">Signal</keyword>
<comment type="caution">
    <text evidence="2">The sequence shown here is derived from an EMBL/GenBank/DDBJ whole genome shotgun (WGS) entry which is preliminary data.</text>
</comment>
<dbReference type="EMBL" id="LJTC01000011">
    <property type="protein sequence ID" value="KPM82553.1"/>
    <property type="molecule type" value="Genomic_DNA"/>
</dbReference>
<organism evidence="2 4">
    <name type="scientific">Pseudoalteromonas lipolytica</name>
    <dbReference type="NCBI Taxonomy" id="570156"/>
    <lineage>
        <taxon>Bacteria</taxon>
        <taxon>Pseudomonadati</taxon>
        <taxon>Pseudomonadota</taxon>
        <taxon>Gammaproteobacteria</taxon>
        <taxon>Alteromonadales</taxon>
        <taxon>Pseudoalteromonadaceae</taxon>
        <taxon>Pseudoalteromonas</taxon>
    </lineage>
</organism>
<evidence type="ECO:0000313" key="3">
    <source>
        <dbReference type="EMBL" id="MEJ6496538.1"/>
    </source>
</evidence>